<dbReference type="HOGENOM" id="CLU_000288_6_10_1"/>
<evidence type="ECO:0000313" key="3">
    <source>
        <dbReference type="EMBL" id="KIJ97354.1"/>
    </source>
</evidence>
<sequence>MASSSRAAQLQNAIGTTISGRAQLITAGRDVVLHGPLPAASLASLLRPVSNATHTRAGHVARCDPGTRLEVIAKIRRRLDGHDNDKRAVVCWLNGPAGYGKSALAQTIAECYAAEGRLLGSFFFLRGAGERSHISRLIPTLADQISRTVPGTKLLIESAIEDEPALLELTVSLAHRLQRLIIEPICLNTSQLSSSSEDVSRSLKKKIVVIDALDECDDKAQMGDFIDVLLSASSGGTHLPFQILLTSRVEEHIRKKFDSSKARFLHRLELQNFDARWDIKLHFRREFDCIYDQNWRIMQRIPKPWPSARDLTALLDKCGSSFVFATTLIQCVGGDRMPHKGLEKLLASGANGLDSLYEQILSSASWTEEFCQILGTIMIFEDNKSISFLSSLLSLQHEEVICELLQVQSVIKIPGDDNEPIMLYHTSLRDFLTIKSRSKQYFIDAPLRHLHLAIHCLKHLAECSSNDFFEGDVAKKDQMWMRQL</sequence>
<reference evidence="3 4" key="1">
    <citation type="submission" date="2014-04" db="EMBL/GenBank/DDBJ databases">
        <authorList>
            <consortium name="DOE Joint Genome Institute"/>
            <person name="Kuo A."/>
            <person name="Kohler A."/>
            <person name="Nagy L.G."/>
            <person name="Floudas D."/>
            <person name="Copeland A."/>
            <person name="Barry K.W."/>
            <person name="Cichocki N."/>
            <person name="Veneault-Fourrey C."/>
            <person name="LaButti K."/>
            <person name="Lindquist E.A."/>
            <person name="Lipzen A."/>
            <person name="Lundell T."/>
            <person name="Morin E."/>
            <person name="Murat C."/>
            <person name="Sun H."/>
            <person name="Tunlid A."/>
            <person name="Henrissat B."/>
            <person name="Grigoriev I.V."/>
            <person name="Hibbett D.S."/>
            <person name="Martin F."/>
            <person name="Nordberg H.P."/>
            <person name="Cantor M.N."/>
            <person name="Hua S.X."/>
        </authorList>
    </citation>
    <scope>NUCLEOTIDE SEQUENCE [LARGE SCALE GENOMIC DNA]</scope>
    <source>
        <strain evidence="3 4">LaAM-08-1</strain>
    </source>
</reference>
<dbReference type="Proteomes" id="UP000054477">
    <property type="component" value="Unassembled WGS sequence"/>
</dbReference>
<reference evidence="4" key="2">
    <citation type="submission" date="2015-01" db="EMBL/GenBank/DDBJ databases">
        <title>Evolutionary Origins and Diversification of the Mycorrhizal Mutualists.</title>
        <authorList>
            <consortium name="DOE Joint Genome Institute"/>
            <consortium name="Mycorrhizal Genomics Consortium"/>
            <person name="Kohler A."/>
            <person name="Kuo A."/>
            <person name="Nagy L.G."/>
            <person name="Floudas D."/>
            <person name="Copeland A."/>
            <person name="Barry K.W."/>
            <person name="Cichocki N."/>
            <person name="Veneault-Fourrey C."/>
            <person name="LaButti K."/>
            <person name="Lindquist E.A."/>
            <person name="Lipzen A."/>
            <person name="Lundell T."/>
            <person name="Morin E."/>
            <person name="Murat C."/>
            <person name="Riley R."/>
            <person name="Ohm R."/>
            <person name="Sun H."/>
            <person name="Tunlid A."/>
            <person name="Henrissat B."/>
            <person name="Grigoriev I.V."/>
            <person name="Hibbett D.S."/>
            <person name="Martin F."/>
        </authorList>
    </citation>
    <scope>NUCLEOTIDE SEQUENCE [LARGE SCALE GENOMIC DNA]</scope>
    <source>
        <strain evidence="4">LaAM-08-1</strain>
    </source>
</reference>
<dbReference type="Pfam" id="PF24883">
    <property type="entry name" value="NPHP3_N"/>
    <property type="match status" value="1"/>
</dbReference>
<feature type="domain" description="Nephrocystin 3-like N-terminal" evidence="2">
    <location>
        <begin position="84"/>
        <end position="248"/>
    </location>
</feature>
<dbReference type="EMBL" id="KN838695">
    <property type="protein sequence ID" value="KIJ97354.1"/>
    <property type="molecule type" value="Genomic_DNA"/>
</dbReference>
<evidence type="ECO:0000256" key="1">
    <source>
        <dbReference type="ARBA" id="ARBA00022737"/>
    </source>
</evidence>
<accession>A0A0C9WLL3</accession>
<evidence type="ECO:0000313" key="4">
    <source>
        <dbReference type="Proteomes" id="UP000054477"/>
    </source>
</evidence>
<protein>
    <recommendedName>
        <fullName evidence="2">Nephrocystin 3-like N-terminal domain-containing protein</fullName>
    </recommendedName>
</protein>
<dbReference type="STRING" id="1095629.A0A0C9WLL3"/>
<organism evidence="3 4">
    <name type="scientific">Laccaria amethystina LaAM-08-1</name>
    <dbReference type="NCBI Taxonomy" id="1095629"/>
    <lineage>
        <taxon>Eukaryota</taxon>
        <taxon>Fungi</taxon>
        <taxon>Dikarya</taxon>
        <taxon>Basidiomycota</taxon>
        <taxon>Agaricomycotina</taxon>
        <taxon>Agaricomycetes</taxon>
        <taxon>Agaricomycetidae</taxon>
        <taxon>Agaricales</taxon>
        <taxon>Agaricineae</taxon>
        <taxon>Hydnangiaceae</taxon>
        <taxon>Laccaria</taxon>
    </lineage>
</organism>
<dbReference type="InterPro" id="IPR056884">
    <property type="entry name" value="NPHP3-like_N"/>
</dbReference>
<dbReference type="PANTHER" id="PTHR10039">
    <property type="entry name" value="AMELOGENIN"/>
    <property type="match status" value="1"/>
</dbReference>
<proteinExistence type="predicted"/>
<name>A0A0C9WLL3_9AGAR</name>
<keyword evidence="1" id="KW-0677">Repeat</keyword>
<dbReference type="SUPFAM" id="SSF52540">
    <property type="entry name" value="P-loop containing nucleoside triphosphate hydrolases"/>
    <property type="match status" value="1"/>
</dbReference>
<gene>
    <name evidence="3" type="ORF">K443DRAFT_253205</name>
</gene>
<keyword evidence="4" id="KW-1185">Reference proteome</keyword>
<evidence type="ECO:0000259" key="2">
    <source>
        <dbReference type="Pfam" id="PF24883"/>
    </source>
</evidence>
<dbReference type="OrthoDB" id="5967843at2759"/>
<dbReference type="InterPro" id="IPR027417">
    <property type="entry name" value="P-loop_NTPase"/>
</dbReference>
<dbReference type="Gene3D" id="3.40.50.300">
    <property type="entry name" value="P-loop containing nucleotide triphosphate hydrolases"/>
    <property type="match status" value="1"/>
</dbReference>
<dbReference type="AlphaFoldDB" id="A0A0C9WLL3"/>